<gene>
    <name evidence="2" type="ORF">GYMLUDRAFT_1029237</name>
</gene>
<dbReference type="OrthoDB" id="2272012at2759"/>
<dbReference type="InterPro" id="IPR000219">
    <property type="entry name" value="DH_dom"/>
</dbReference>
<dbReference type="PROSITE" id="PS50010">
    <property type="entry name" value="DH_2"/>
    <property type="match status" value="1"/>
</dbReference>
<dbReference type="InterPro" id="IPR035899">
    <property type="entry name" value="DBL_dom_sf"/>
</dbReference>
<accession>A0A0D0BRC0</accession>
<proteinExistence type="predicted"/>
<organism evidence="2 3">
    <name type="scientific">Collybiopsis luxurians FD-317 M1</name>
    <dbReference type="NCBI Taxonomy" id="944289"/>
    <lineage>
        <taxon>Eukaryota</taxon>
        <taxon>Fungi</taxon>
        <taxon>Dikarya</taxon>
        <taxon>Basidiomycota</taxon>
        <taxon>Agaricomycotina</taxon>
        <taxon>Agaricomycetes</taxon>
        <taxon>Agaricomycetidae</taxon>
        <taxon>Agaricales</taxon>
        <taxon>Marasmiineae</taxon>
        <taxon>Omphalotaceae</taxon>
        <taxon>Collybiopsis</taxon>
        <taxon>Collybiopsis luxurians</taxon>
    </lineage>
</organism>
<keyword evidence="3" id="KW-1185">Reference proteome</keyword>
<evidence type="ECO:0000313" key="2">
    <source>
        <dbReference type="EMBL" id="KIK52184.1"/>
    </source>
</evidence>
<dbReference type="Gene3D" id="1.20.900.10">
    <property type="entry name" value="Dbl homology (DH) domain"/>
    <property type="match status" value="1"/>
</dbReference>
<dbReference type="SUPFAM" id="SSF48065">
    <property type="entry name" value="DBL homology domain (DH-domain)"/>
    <property type="match status" value="1"/>
</dbReference>
<reference evidence="2 3" key="1">
    <citation type="submission" date="2014-04" db="EMBL/GenBank/DDBJ databases">
        <title>Evolutionary Origins and Diversification of the Mycorrhizal Mutualists.</title>
        <authorList>
            <consortium name="DOE Joint Genome Institute"/>
            <consortium name="Mycorrhizal Genomics Consortium"/>
            <person name="Kohler A."/>
            <person name="Kuo A."/>
            <person name="Nagy L.G."/>
            <person name="Floudas D."/>
            <person name="Copeland A."/>
            <person name="Barry K.W."/>
            <person name="Cichocki N."/>
            <person name="Veneault-Fourrey C."/>
            <person name="LaButti K."/>
            <person name="Lindquist E.A."/>
            <person name="Lipzen A."/>
            <person name="Lundell T."/>
            <person name="Morin E."/>
            <person name="Murat C."/>
            <person name="Riley R."/>
            <person name="Ohm R."/>
            <person name="Sun H."/>
            <person name="Tunlid A."/>
            <person name="Henrissat B."/>
            <person name="Grigoriev I.V."/>
            <person name="Hibbett D.S."/>
            <person name="Martin F."/>
        </authorList>
    </citation>
    <scope>NUCLEOTIDE SEQUENCE [LARGE SCALE GENOMIC DNA]</scope>
    <source>
        <strain evidence="2 3">FD-317 M1</strain>
    </source>
</reference>
<evidence type="ECO:0000313" key="3">
    <source>
        <dbReference type="Proteomes" id="UP000053593"/>
    </source>
</evidence>
<dbReference type="PANTHER" id="PTHR46572">
    <property type="entry name" value="RHO1 GDP-GTP EXCHANGE PROTEIN 1-RELATED"/>
    <property type="match status" value="1"/>
</dbReference>
<dbReference type="AlphaFoldDB" id="A0A0D0BRC0"/>
<name>A0A0D0BRC0_9AGAR</name>
<dbReference type="GO" id="GO:0005085">
    <property type="term" value="F:guanyl-nucleotide exchange factor activity"/>
    <property type="evidence" value="ECO:0007669"/>
    <property type="project" value="InterPro"/>
</dbReference>
<dbReference type="Proteomes" id="UP000053593">
    <property type="component" value="Unassembled WGS sequence"/>
</dbReference>
<dbReference type="HOGENOM" id="CLU_2109329_0_0_1"/>
<dbReference type="PANTHER" id="PTHR46572:SF2">
    <property type="entry name" value="RHO1 GDP-GTP EXCHANGE PROTEIN 1-RELATED"/>
    <property type="match status" value="1"/>
</dbReference>
<feature type="domain" description="DH" evidence="1">
    <location>
        <begin position="2"/>
        <end position="62"/>
    </location>
</feature>
<dbReference type="EMBL" id="KN834847">
    <property type="protein sequence ID" value="KIK52184.1"/>
    <property type="molecule type" value="Genomic_DNA"/>
</dbReference>
<protein>
    <recommendedName>
        <fullName evidence="1">DH domain-containing protein</fullName>
    </recommendedName>
</protein>
<evidence type="ECO:0000259" key="1">
    <source>
        <dbReference type="PROSITE" id="PS50010"/>
    </source>
</evidence>
<sequence>MKRQVIIFELIKGEMAYVKDLENIKNIYIAPLQNASTSVNPIIPAKQLPQFIHSIFNNIKALVLDPPSDPYSPSQIYKFHLDILHTWGQYFILLILDSQFLEYALSSRVEPWGAT</sequence>
<dbReference type="Pfam" id="PF00621">
    <property type="entry name" value="RhoGEF"/>
    <property type="match status" value="1"/>
</dbReference>
<dbReference type="InterPro" id="IPR052233">
    <property type="entry name" value="Rho-type_GEFs"/>
</dbReference>